<accession>A0A1X1R5Q3</accession>
<evidence type="ECO:0000313" key="1">
    <source>
        <dbReference type="EMBL" id="ORV00004.1"/>
    </source>
</evidence>
<protein>
    <submittedName>
        <fullName evidence="1">Uncharacterized protein</fullName>
    </submittedName>
</protein>
<dbReference type="Proteomes" id="UP000193484">
    <property type="component" value="Unassembled WGS sequence"/>
</dbReference>
<sequence>MPIRWLRNTRSPRGEARAPEVPEQTTAVFLDLDNRQGIAQAAVAAAELDPDSPVERAWDEVAAQCYAAVSAYLALTGPDATSSVAQVHQLLVAAARRVDDFYFDNEAVLRRAAAAAAVARNDVDAALADSGLLQQRLTGPDGRWLSYPAVAAATAALQTRDRVLRDARDVGTPADRRAATVELQRAGAQLRELLERAPGLVEEARRAVDSAGTRLAAVRNRATGVPGRMSALLREFPAGSSADLAGNERRSHGHLGAAAELLASAKAEAAQDRPEQALALVGQAREEIGSAEELVDSVADRLELLQGIRADPAKPERDARFRVRDAQRLAIDRGMVGEWGSVLDAQAGRIDRIVAALPERNPDYLKYQRELEDVSEFVADIVNRMRQRSAR</sequence>
<gene>
    <name evidence="1" type="ORF">AWC04_15740</name>
</gene>
<comment type="caution">
    <text evidence="1">The sequence shown here is derived from an EMBL/GenBank/DDBJ whole genome shotgun (WGS) entry which is preliminary data.</text>
</comment>
<dbReference type="EMBL" id="LQOJ01000050">
    <property type="protein sequence ID" value="ORV00004.1"/>
    <property type="molecule type" value="Genomic_DNA"/>
</dbReference>
<dbReference type="STRING" id="1793.AWC04_15740"/>
<proteinExistence type="predicted"/>
<evidence type="ECO:0000313" key="2">
    <source>
        <dbReference type="Proteomes" id="UP000193484"/>
    </source>
</evidence>
<organism evidence="1 2">
    <name type="scientific">Mycolicibacterium fallax</name>
    <name type="common">Mycobacterium fallax</name>
    <dbReference type="NCBI Taxonomy" id="1793"/>
    <lineage>
        <taxon>Bacteria</taxon>
        <taxon>Bacillati</taxon>
        <taxon>Actinomycetota</taxon>
        <taxon>Actinomycetes</taxon>
        <taxon>Mycobacteriales</taxon>
        <taxon>Mycobacteriaceae</taxon>
        <taxon>Mycolicibacterium</taxon>
    </lineage>
</organism>
<name>A0A1X1R5Q3_MYCFA</name>
<dbReference type="AlphaFoldDB" id="A0A1X1R5Q3"/>
<reference evidence="1 2" key="1">
    <citation type="submission" date="2016-01" db="EMBL/GenBank/DDBJ databases">
        <title>The new phylogeny of the genus Mycobacterium.</title>
        <authorList>
            <person name="Tarcisio F."/>
            <person name="Conor M."/>
            <person name="Antonella G."/>
            <person name="Elisabetta G."/>
            <person name="Giulia F.S."/>
            <person name="Sara T."/>
            <person name="Anna F."/>
            <person name="Clotilde B."/>
            <person name="Roberto B."/>
            <person name="Veronica D.S."/>
            <person name="Fabio R."/>
            <person name="Monica P."/>
            <person name="Olivier J."/>
            <person name="Enrico T."/>
            <person name="Nicola S."/>
        </authorList>
    </citation>
    <scope>NUCLEOTIDE SEQUENCE [LARGE SCALE GENOMIC DNA]</scope>
    <source>
        <strain evidence="1 2">DSM 44179</strain>
    </source>
</reference>
<keyword evidence="2" id="KW-1185">Reference proteome</keyword>